<evidence type="ECO:0000313" key="3">
    <source>
        <dbReference type="Proteomes" id="UP000799324"/>
    </source>
</evidence>
<feature type="compositionally biased region" description="Basic and acidic residues" evidence="1">
    <location>
        <begin position="34"/>
        <end position="47"/>
    </location>
</feature>
<organism evidence="2 3">
    <name type="scientific">Lophiostoma macrostomum CBS 122681</name>
    <dbReference type="NCBI Taxonomy" id="1314788"/>
    <lineage>
        <taxon>Eukaryota</taxon>
        <taxon>Fungi</taxon>
        <taxon>Dikarya</taxon>
        <taxon>Ascomycota</taxon>
        <taxon>Pezizomycotina</taxon>
        <taxon>Dothideomycetes</taxon>
        <taxon>Pleosporomycetidae</taxon>
        <taxon>Pleosporales</taxon>
        <taxon>Lophiostomataceae</taxon>
        <taxon>Lophiostoma</taxon>
    </lineage>
</organism>
<dbReference type="Proteomes" id="UP000799324">
    <property type="component" value="Unassembled WGS sequence"/>
</dbReference>
<keyword evidence="3" id="KW-1185">Reference proteome</keyword>
<dbReference type="AlphaFoldDB" id="A0A6A6TDD7"/>
<reference evidence="2" key="1">
    <citation type="journal article" date="2020" name="Stud. Mycol.">
        <title>101 Dothideomycetes genomes: a test case for predicting lifestyles and emergence of pathogens.</title>
        <authorList>
            <person name="Haridas S."/>
            <person name="Albert R."/>
            <person name="Binder M."/>
            <person name="Bloem J."/>
            <person name="Labutti K."/>
            <person name="Salamov A."/>
            <person name="Andreopoulos B."/>
            <person name="Baker S."/>
            <person name="Barry K."/>
            <person name="Bills G."/>
            <person name="Bluhm B."/>
            <person name="Cannon C."/>
            <person name="Castanera R."/>
            <person name="Culley D."/>
            <person name="Daum C."/>
            <person name="Ezra D."/>
            <person name="Gonzalez J."/>
            <person name="Henrissat B."/>
            <person name="Kuo A."/>
            <person name="Liang C."/>
            <person name="Lipzen A."/>
            <person name="Lutzoni F."/>
            <person name="Magnuson J."/>
            <person name="Mondo S."/>
            <person name="Nolan M."/>
            <person name="Ohm R."/>
            <person name="Pangilinan J."/>
            <person name="Park H.-J."/>
            <person name="Ramirez L."/>
            <person name="Alfaro M."/>
            <person name="Sun H."/>
            <person name="Tritt A."/>
            <person name="Yoshinaga Y."/>
            <person name="Zwiers L.-H."/>
            <person name="Turgeon B."/>
            <person name="Goodwin S."/>
            <person name="Spatafora J."/>
            <person name="Crous P."/>
            <person name="Grigoriev I."/>
        </authorList>
    </citation>
    <scope>NUCLEOTIDE SEQUENCE</scope>
    <source>
        <strain evidence="2">CBS 122681</strain>
    </source>
</reference>
<accession>A0A6A6TDD7</accession>
<proteinExistence type="predicted"/>
<evidence type="ECO:0000313" key="2">
    <source>
        <dbReference type="EMBL" id="KAF2658019.1"/>
    </source>
</evidence>
<dbReference type="EMBL" id="MU004319">
    <property type="protein sequence ID" value="KAF2658019.1"/>
    <property type="molecule type" value="Genomic_DNA"/>
</dbReference>
<feature type="region of interest" description="Disordered" evidence="1">
    <location>
        <begin position="28"/>
        <end position="54"/>
    </location>
</feature>
<sequence length="72" mass="8193">MAKRNSDGDVLANQFSVMLAHKQRTRAFELGSKSGHDSKQEAVRDDRQEDDFKDEALGHDRCVDTRDHMVSC</sequence>
<dbReference type="OrthoDB" id="3438340at2759"/>
<protein>
    <submittedName>
        <fullName evidence="2">Uncharacterized protein</fullName>
    </submittedName>
</protein>
<gene>
    <name evidence="2" type="ORF">K491DRAFT_690578</name>
</gene>
<name>A0A6A6TDD7_9PLEO</name>
<evidence type="ECO:0000256" key="1">
    <source>
        <dbReference type="SAM" id="MobiDB-lite"/>
    </source>
</evidence>